<organism evidence="1 2">
    <name type="scientific">Mycobacterium phage DarthPhader</name>
    <dbReference type="NCBI Taxonomy" id="1912975"/>
    <lineage>
        <taxon>Viruses</taxon>
        <taxon>Duplodnaviria</taxon>
        <taxon>Heunggongvirae</taxon>
        <taxon>Uroviricota</taxon>
        <taxon>Caudoviricetes</taxon>
        <taxon>Refugevirus</taxon>
        <taxon>Refugevirus darthphader</taxon>
    </lineage>
</organism>
<gene>
    <name evidence="1" type="ORF">SEA_DARTHPHADER_51</name>
</gene>
<evidence type="ECO:0000313" key="2">
    <source>
        <dbReference type="Proteomes" id="UP000226155"/>
    </source>
</evidence>
<keyword evidence="2" id="KW-1185">Reference proteome</keyword>
<proteinExistence type="predicted"/>
<accession>A0A1I9S3Z7</accession>
<dbReference type="EMBL" id="KX657793">
    <property type="protein sequence ID" value="AOZ61291.1"/>
    <property type="molecule type" value="Genomic_DNA"/>
</dbReference>
<evidence type="ECO:0000313" key="1">
    <source>
        <dbReference type="EMBL" id="AOZ61291.1"/>
    </source>
</evidence>
<reference evidence="2" key="1">
    <citation type="submission" date="2016-08" db="EMBL/GenBank/DDBJ databases">
        <authorList>
            <person name="Seilhamer J.J."/>
        </authorList>
    </citation>
    <scope>NUCLEOTIDE SEQUENCE [LARGE SCALE GENOMIC DNA]</scope>
</reference>
<protein>
    <submittedName>
        <fullName evidence="1">Uncharacterized protein</fullName>
    </submittedName>
</protein>
<dbReference type="Proteomes" id="UP000226155">
    <property type="component" value="Segment"/>
</dbReference>
<name>A0A1I9S3Z7_9CAUD</name>
<sequence>MTPTRLPYLHKNARSRQITSKEIREVFADEVARGFQPTRQMSREQYLRKVMP</sequence>